<dbReference type="InterPro" id="IPR036291">
    <property type="entry name" value="NAD(P)-bd_dom_sf"/>
</dbReference>
<dbReference type="OMA" id="LWTYMDG"/>
<dbReference type="OrthoDB" id="4415835at2759"/>
<dbReference type="Pfam" id="PF08501">
    <property type="entry name" value="Shikimate_dh_N"/>
    <property type="match status" value="1"/>
</dbReference>
<dbReference type="Gene3D" id="3.40.50.720">
    <property type="entry name" value="NAD(P)-binding Rossmann-like Domain"/>
    <property type="match status" value="1"/>
</dbReference>
<dbReference type="Proteomes" id="UP000001471">
    <property type="component" value="Unassembled WGS sequence"/>
</dbReference>
<gene>
    <name evidence="3" type="ORF">PTRG_08666</name>
</gene>
<evidence type="ECO:0000259" key="1">
    <source>
        <dbReference type="Pfam" id="PF08501"/>
    </source>
</evidence>
<dbReference type="InterPro" id="IPR001381">
    <property type="entry name" value="DHquinase_I"/>
</dbReference>
<dbReference type="Gene3D" id="3.20.20.70">
    <property type="entry name" value="Aldolase class I"/>
    <property type="match status" value="1"/>
</dbReference>
<dbReference type="SUPFAM" id="SSF53223">
    <property type="entry name" value="Aminoacid dehydrogenase-like, N-terminal domain"/>
    <property type="match status" value="1"/>
</dbReference>
<dbReference type="InterPro" id="IPR041121">
    <property type="entry name" value="SDH_C"/>
</dbReference>
<dbReference type="Pfam" id="PF01487">
    <property type="entry name" value="DHquinase_I"/>
    <property type="match status" value="1"/>
</dbReference>
<dbReference type="Gene3D" id="3.40.50.10860">
    <property type="entry name" value="Leucine Dehydrogenase, chain A, domain 1"/>
    <property type="match status" value="1"/>
</dbReference>
<sequence length="649" mass="72927">MDNMFLETTGFSTAKYRKQFGPANYNLRQEELLRTVLREDDRGSIIVCNGVSLERKSQALLQDFGRTHPVILVQRDLSSIHNYLGGPDLQRLKDMLSLTAPVLRACSNYEFYNISEIKTASTDALPDHPVAPAFLTLKRAQRTFLKFLSLITTPEHANSPGRMVIPPLEPGYPLADVAIERRKYTCAVQVSTEDILTEDANIQSLEVGSDAFEIVLDLSQKSQTADLMNDVSACMSKVRRSTVVPIIYHVLPTSSADGSRTLYLQHVYHGLRLAPEYATIDLSLDPRALADVIATRGTTRIIGHLHTDKAWDDHFWVTQYEMAEVTKALYTSFTLDPMKMYIIGIRIGYSVSPAMHNLAYEACGMPHEFIRIESPSLSSLKELVRKPNFGGSIVIQPFKMEVIALVDSLSQHARAIGAVNTVIPVRRRNQDGNLPSDLGIFQERNQSGPIQALYGDNTEWIGLRSCLGVMNIAIFNRTYEKAESLVAHFSRLAQSSVGTSSPNTPKGQPSFVILKSREDPWPEHLRQPTIIISCIPADPIDDRPAAHFTLPAQWMESATGGVVMETAYKTLNTPLMQQMVNEPKKLWTYMDGLDFIPEQAFAQFELFTGKRAPRRVMREEALRAWRDEQGNSNMEMVRRRLKAIDDQEP</sequence>
<protein>
    <submittedName>
        <fullName evidence="3">Quinate repressor</fullName>
    </submittedName>
</protein>
<evidence type="ECO:0000313" key="3">
    <source>
        <dbReference type="EMBL" id="EDU51585.1"/>
    </source>
</evidence>
<dbReference type="PANTHER" id="PTHR21090">
    <property type="entry name" value="AROM/DEHYDROQUINATE SYNTHASE"/>
    <property type="match status" value="1"/>
</dbReference>
<dbReference type="PANTHER" id="PTHR21090:SF27">
    <property type="entry name" value="QUINATE REPRESSOR PROTEIN"/>
    <property type="match status" value="1"/>
</dbReference>
<dbReference type="InterPro" id="IPR046346">
    <property type="entry name" value="Aminoacid_DH-like_N_sf"/>
</dbReference>
<evidence type="ECO:0000313" key="4">
    <source>
        <dbReference type="Proteomes" id="UP000001471"/>
    </source>
</evidence>
<dbReference type="GO" id="GO:0003866">
    <property type="term" value="F:3-phosphoshikimate 1-carboxyvinyltransferase activity"/>
    <property type="evidence" value="ECO:0007669"/>
    <property type="project" value="TreeGrafter"/>
</dbReference>
<dbReference type="STRING" id="426418.B2WEU3"/>
<proteinExistence type="predicted"/>
<dbReference type="AlphaFoldDB" id="B2WEU3"/>
<feature type="domain" description="Shikimate dehydrogenase substrate binding N-terminal" evidence="1">
    <location>
        <begin position="342"/>
        <end position="422"/>
    </location>
</feature>
<dbReference type="GO" id="GO:0009423">
    <property type="term" value="P:chorismate biosynthetic process"/>
    <property type="evidence" value="ECO:0007669"/>
    <property type="project" value="TreeGrafter"/>
</dbReference>
<dbReference type="Pfam" id="PF18317">
    <property type="entry name" value="SDH_C"/>
    <property type="match status" value="1"/>
</dbReference>
<evidence type="ECO:0000259" key="2">
    <source>
        <dbReference type="Pfam" id="PF18317"/>
    </source>
</evidence>
<name>B2WEU3_PYRTR</name>
<dbReference type="EMBL" id="DS231623">
    <property type="protein sequence ID" value="EDU51585.1"/>
    <property type="molecule type" value="Genomic_DNA"/>
</dbReference>
<feature type="domain" description="SDH C-terminal" evidence="2">
    <location>
        <begin position="597"/>
        <end position="621"/>
    </location>
</feature>
<dbReference type="eggNOG" id="KOG0692">
    <property type="taxonomic scope" value="Eukaryota"/>
</dbReference>
<dbReference type="InterPro" id="IPR013708">
    <property type="entry name" value="Shikimate_DH-bd_N"/>
</dbReference>
<dbReference type="HOGENOM" id="CLU_008871_0_1_1"/>
<dbReference type="GO" id="GO:0003855">
    <property type="term" value="F:3-dehydroquinate dehydratase activity"/>
    <property type="evidence" value="ECO:0007669"/>
    <property type="project" value="InterPro"/>
</dbReference>
<dbReference type="SUPFAM" id="SSF51735">
    <property type="entry name" value="NAD(P)-binding Rossmann-fold domains"/>
    <property type="match status" value="1"/>
</dbReference>
<organism evidence="3 4">
    <name type="scientific">Pyrenophora tritici-repentis (strain Pt-1C-BFP)</name>
    <name type="common">Wheat tan spot fungus</name>
    <name type="synonym">Drechslera tritici-repentis</name>
    <dbReference type="NCBI Taxonomy" id="426418"/>
    <lineage>
        <taxon>Eukaryota</taxon>
        <taxon>Fungi</taxon>
        <taxon>Dikarya</taxon>
        <taxon>Ascomycota</taxon>
        <taxon>Pezizomycotina</taxon>
        <taxon>Dothideomycetes</taxon>
        <taxon>Pleosporomycetidae</taxon>
        <taxon>Pleosporales</taxon>
        <taxon>Pleosporineae</taxon>
        <taxon>Pleosporaceae</taxon>
        <taxon>Pyrenophora</taxon>
    </lineage>
</organism>
<accession>B2WEU3</accession>
<dbReference type="InterPro" id="IPR013785">
    <property type="entry name" value="Aldolase_TIM"/>
</dbReference>
<reference evidence="4" key="1">
    <citation type="journal article" date="2013" name="G3 (Bethesda)">
        <title>Comparative genomics of a plant-pathogenic fungus, Pyrenophora tritici-repentis, reveals transduplication and the impact of repeat elements on pathogenicity and population divergence.</title>
        <authorList>
            <person name="Manning V.A."/>
            <person name="Pandelova I."/>
            <person name="Dhillon B."/>
            <person name="Wilhelm L.J."/>
            <person name="Goodwin S.B."/>
            <person name="Berlin A.M."/>
            <person name="Figueroa M."/>
            <person name="Freitag M."/>
            <person name="Hane J.K."/>
            <person name="Henrissat B."/>
            <person name="Holman W.H."/>
            <person name="Kodira C.D."/>
            <person name="Martin J."/>
            <person name="Oliver R.P."/>
            <person name="Robbertse B."/>
            <person name="Schackwitz W."/>
            <person name="Schwartz D.C."/>
            <person name="Spatafora J.W."/>
            <person name="Turgeon B.G."/>
            <person name="Yandava C."/>
            <person name="Young S."/>
            <person name="Zhou S."/>
            <person name="Zeng Q."/>
            <person name="Grigoriev I.V."/>
            <person name="Ma L.-J."/>
            <person name="Ciuffetti L.M."/>
        </authorList>
    </citation>
    <scope>NUCLEOTIDE SEQUENCE [LARGE SCALE GENOMIC DNA]</scope>
    <source>
        <strain evidence="4">Pt-1C-BFP</strain>
    </source>
</reference>
<dbReference type="InParanoid" id="B2WEU3"/>
<dbReference type="GO" id="GO:0004764">
    <property type="term" value="F:shikimate 3-dehydrogenase (NADP+) activity"/>
    <property type="evidence" value="ECO:0007669"/>
    <property type="project" value="InterPro"/>
</dbReference>